<comment type="caution">
    <text evidence="2">The sequence shown here is derived from an EMBL/GenBank/DDBJ whole genome shotgun (WGS) entry which is preliminary data.</text>
</comment>
<proteinExistence type="predicted"/>
<gene>
    <name evidence="2" type="ORF">T10_2160</name>
</gene>
<keyword evidence="3" id="KW-1185">Reference proteome</keyword>
<evidence type="ECO:0000313" key="2">
    <source>
        <dbReference type="EMBL" id="KRZ65521.1"/>
    </source>
</evidence>
<dbReference type="Proteomes" id="UP000054843">
    <property type="component" value="Unassembled WGS sequence"/>
</dbReference>
<accession>A0A0V1M192</accession>
<dbReference type="AlphaFoldDB" id="A0A0V1M192"/>
<evidence type="ECO:0000256" key="1">
    <source>
        <dbReference type="SAM" id="MobiDB-lite"/>
    </source>
</evidence>
<reference evidence="2 3" key="1">
    <citation type="submission" date="2015-01" db="EMBL/GenBank/DDBJ databases">
        <title>Evolution of Trichinella species and genotypes.</title>
        <authorList>
            <person name="Korhonen P.K."/>
            <person name="Edoardo P."/>
            <person name="Giuseppe L.R."/>
            <person name="Gasser R.B."/>
        </authorList>
    </citation>
    <scope>NUCLEOTIDE SEQUENCE [LARGE SCALE GENOMIC DNA]</scope>
    <source>
        <strain evidence="2">ISS1980</strain>
    </source>
</reference>
<dbReference type="EMBL" id="JYDO01000341">
    <property type="protein sequence ID" value="KRZ65521.1"/>
    <property type="molecule type" value="Genomic_DNA"/>
</dbReference>
<protein>
    <submittedName>
        <fullName evidence="2">Uncharacterized protein</fullName>
    </submittedName>
</protein>
<feature type="region of interest" description="Disordered" evidence="1">
    <location>
        <begin position="62"/>
        <end position="95"/>
    </location>
</feature>
<organism evidence="2 3">
    <name type="scientific">Trichinella papuae</name>
    <dbReference type="NCBI Taxonomy" id="268474"/>
    <lineage>
        <taxon>Eukaryota</taxon>
        <taxon>Metazoa</taxon>
        <taxon>Ecdysozoa</taxon>
        <taxon>Nematoda</taxon>
        <taxon>Enoplea</taxon>
        <taxon>Dorylaimia</taxon>
        <taxon>Trichinellida</taxon>
        <taxon>Trichinellidae</taxon>
        <taxon>Trichinella</taxon>
    </lineage>
</organism>
<sequence>MKRKKKNEATVNRSVLENHGGITVERLWVVGCKGSDRVGSCDIWGSRAGSSRTDKMNAKMNLPVDTGASSLSDDRDSSPVGAMNEPARESSSLPELAASARGRPLVVVMVLSTIYRNSLTWQLPGICHGSADYPKECDESIFNFYGRYGIEHRVIKATLITTQTLLSSGSQTIGRDPLVSR</sequence>
<name>A0A0V1M192_9BILA</name>
<evidence type="ECO:0000313" key="3">
    <source>
        <dbReference type="Proteomes" id="UP000054843"/>
    </source>
</evidence>